<keyword evidence="3" id="KW-1185">Reference proteome</keyword>
<accession>Q83Q72</accession>
<dbReference type="EMBL" id="AE005674">
    <property type="protein sequence ID" value="AAN44489.1"/>
    <property type="molecule type" value="Genomic_DNA"/>
</dbReference>
<protein>
    <recommendedName>
        <fullName evidence="4">Flp family type IVb pilin</fullName>
    </recommendedName>
</protein>
<gene>
    <name evidence="2" type="ordered locus">SF3008</name>
</gene>
<dbReference type="PATRIC" id="fig|198214.7.peg.3578"/>
<evidence type="ECO:0000256" key="1">
    <source>
        <dbReference type="SAM" id="Phobius"/>
    </source>
</evidence>
<dbReference type="OMA" id="ITKAYIM"/>
<dbReference type="AlphaFoldDB" id="A0A384KFY5"/>
<dbReference type="Pfam" id="PF04964">
    <property type="entry name" value="Flp_Fap"/>
    <property type="match status" value="1"/>
</dbReference>
<reference evidence="2 3" key="1">
    <citation type="journal article" date="2002" name="Nucleic Acids Res.">
        <title>Genome sequence of Shigella flexneri 2a: insights into pathogenicity through comparison with genomes of Escherichia coli K12 and O157.</title>
        <authorList>
            <person name="Jin Q."/>
            <person name="Yuan Z."/>
            <person name="Xu J."/>
            <person name="Wang Y."/>
            <person name="Shen Y."/>
            <person name="Lu W."/>
            <person name="Wang J."/>
            <person name="Liu H."/>
            <person name="Yang J."/>
            <person name="Yang F."/>
            <person name="Zhang X."/>
            <person name="Zhang J."/>
            <person name="Yang G."/>
            <person name="Wu H."/>
            <person name="Qu D."/>
            <person name="Dong J."/>
            <person name="Sun L."/>
            <person name="Xue Y."/>
            <person name="Zhao A."/>
            <person name="Gao Y."/>
            <person name="Zhu J."/>
            <person name="Kan B."/>
            <person name="Ding K."/>
            <person name="Chen S."/>
            <person name="Cheng H."/>
            <person name="Yao Z."/>
            <person name="He B."/>
            <person name="Chen R."/>
            <person name="Ma D."/>
            <person name="Qiang B."/>
            <person name="Wen Y."/>
            <person name="Hou Y."/>
            <person name="Yu J."/>
        </authorList>
    </citation>
    <scope>NUCLEOTIDE SEQUENCE [LARGE SCALE GENOMIC DNA]</scope>
    <source>
        <strain evidence="3">301 / Serotype 2a</strain>
    </source>
</reference>
<proteinExistence type="predicted"/>
<evidence type="ECO:0000313" key="3">
    <source>
        <dbReference type="Proteomes" id="UP000001006"/>
    </source>
</evidence>
<keyword evidence="1" id="KW-0472">Membrane</keyword>
<evidence type="ECO:0000313" key="2">
    <source>
        <dbReference type="EMBL" id="AAN44489.1"/>
    </source>
</evidence>
<accession>A0A2S4N057</accession>
<name>A0A384KFY5_SHIFL</name>
<accession>A0A384KFY5</accession>
<dbReference type="GeneID" id="1025238"/>
<dbReference type="InterPro" id="IPR007047">
    <property type="entry name" value="Flp_Fap"/>
</dbReference>
<evidence type="ECO:0008006" key="4">
    <source>
        <dbReference type="Google" id="ProtNLM"/>
    </source>
</evidence>
<dbReference type="RefSeq" id="WP_001091314.1">
    <property type="nucleotide sequence ID" value="NZ_BSBP01000305.1"/>
</dbReference>
<feature type="transmembrane region" description="Helical" evidence="1">
    <location>
        <begin position="28"/>
        <end position="46"/>
    </location>
</feature>
<accession>Q7BZZ5</accession>
<dbReference type="Proteomes" id="UP000001006">
    <property type="component" value="Chromosome"/>
</dbReference>
<organism evidence="2 3">
    <name type="scientific">Shigella flexneri</name>
    <dbReference type="NCBI Taxonomy" id="623"/>
    <lineage>
        <taxon>Bacteria</taxon>
        <taxon>Pseudomonadati</taxon>
        <taxon>Pseudomonadota</taxon>
        <taxon>Gammaproteobacteria</taxon>
        <taxon>Enterobacterales</taxon>
        <taxon>Enterobacteriaceae</taxon>
        <taxon>Shigella</taxon>
    </lineage>
</organism>
<dbReference type="RefSeq" id="NP_708782.1">
    <property type="nucleotide sequence ID" value="NC_004337.2"/>
</dbReference>
<sequence length="79" mass="8475">MNTFITKYYGKTKQCFARFAKDERGVTAIEYALIGVAMATLLAFIFGDQNSGFLGAIKDAFDAIAAAIQQVTISGTSNP</sequence>
<keyword evidence="1" id="KW-1133">Transmembrane helix</keyword>
<dbReference type="KEGG" id="sfl:SF3008"/>
<dbReference type="PaxDb" id="198214-SF3008"/>
<keyword evidence="1" id="KW-0812">Transmembrane</keyword>